<name>A0A930YMZ1_9ACTN</name>
<dbReference type="CDD" id="cd00090">
    <property type="entry name" value="HTH_ARSR"/>
    <property type="match status" value="1"/>
</dbReference>
<feature type="domain" description="HTH deoR-type" evidence="3">
    <location>
        <begin position="2"/>
        <end position="57"/>
    </location>
</feature>
<dbReference type="SUPFAM" id="SSF46785">
    <property type="entry name" value="Winged helix' DNA-binding domain"/>
    <property type="match status" value="1"/>
</dbReference>
<dbReference type="GO" id="GO:0003700">
    <property type="term" value="F:DNA-binding transcription factor activity"/>
    <property type="evidence" value="ECO:0007669"/>
    <property type="project" value="InterPro"/>
</dbReference>
<dbReference type="PROSITE" id="PS51000">
    <property type="entry name" value="HTH_DEOR_2"/>
    <property type="match status" value="1"/>
</dbReference>
<evidence type="ECO:0000313" key="4">
    <source>
        <dbReference type="EMBL" id="MBF4766110.1"/>
    </source>
</evidence>
<evidence type="ECO:0000313" key="5">
    <source>
        <dbReference type="Proteomes" id="UP000640489"/>
    </source>
</evidence>
<proteinExistence type="predicted"/>
<dbReference type="PANTHER" id="PTHR34580:SF1">
    <property type="entry name" value="PROTEIN PAFC"/>
    <property type="match status" value="1"/>
</dbReference>
<evidence type="ECO:0000259" key="3">
    <source>
        <dbReference type="PROSITE" id="PS51000"/>
    </source>
</evidence>
<dbReference type="InterPro" id="IPR001034">
    <property type="entry name" value="DeoR_HTH"/>
</dbReference>
<keyword evidence="1" id="KW-0805">Transcription regulation</keyword>
<dbReference type="EMBL" id="JADKPN010000023">
    <property type="protein sequence ID" value="MBF4766110.1"/>
    <property type="molecule type" value="Genomic_DNA"/>
</dbReference>
<organism evidence="4 5">
    <name type="scientific">Nocardioides islandensis</name>
    <dbReference type="NCBI Taxonomy" id="433663"/>
    <lineage>
        <taxon>Bacteria</taxon>
        <taxon>Bacillati</taxon>
        <taxon>Actinomycetota</taxon>
        <taxon>Actinomycetes</taxon>
        <taxon>Propionibacteriales</taxon>
        <taxon>Nocardioidaceae</taxon>
        <taxon>Nocardioides</taxon>
    </lineage>
</organism>
<accession>A0A930YMZ1</accession>
<dbReference type="PROSITE" id="PS52050">
    <property type="entry name" value="WYL"/>
    <property type="match status" value="1"/>
</dbReference>
<gene>
    <name evidence="4" type="ORF">ISU07_23485</name>
</gene>
<keyword evidence="5" id="KW-1185">Reference proteome</keyword>
<dbReference type="InterPro" id="IPR057727">
    <property type="entry name" value="WCX_dom"/>
</dbReference>
<dbReference type="InterPro" id="IPR013196">
    <property type="entry name" value="HTH_11"/>
</dbReference>
<dbReference type="AlphaFoldDB" id="A0A930YMZ1"/>
<dbReference type="PANTHER" id="PTHR34580">
    <property type="match status" value="1"/>
</dbReference>
<evidence type="ECO:0000256" key="1">
    <source>
        <dbReference type="ARBA" id="ARBA00023015"/>
    </source>
</evidence>
<reference evidence="4" key="1">
    <citation type="submission" date="2020-11" db="EMBL/GenBank/DDBJ databases">
        <title>Nocardioides sp. nov., isolated from Soil of Cynanchum wilfordii Hemsley rhizosphere.</title>
        <authorList>
            <person name="Lee J.-S."/>
            <person name="Suh M.K."/>
            <person name="Kim J.-S."/>
        </authorList>
    </citation>
    <scope>NUCLEOTIDE SEQUENCE</scope>
    <source>
        <strain evidence="4">KCTC 19275</strain>
    </source>
</reference>
<dbReference type="Gene3D" id="1.10.10.10">
    <property type="entry name" value="Winged helix-like DNA-binding domain superfamily/Winged helix DNA-binding domain"/>
    <property type="match status" value="1"/>
</dbReference>
<dbReference type="InterPro" id="IPR011991">
    <property type="entry name" value="ArsR-like_HTH"/>
</dbReference>
<sequence length="329" mass="35704">MRSSRLVSILMLLQARPRVTARELAGELEVSLRTVYRDVGALAAAGIPVYAEQGRAGGYRLVDGYRTRLTGLTEDEALSLFVVGLPGPAADLGLSAEAASAERKLLAALGPSQRVRAGRLRDRFSLDTSAWYHPAEQPAYLAPLATAALEDRVVDVAYRRWEAPREVERRLEPYGLVLKNGTWYLAAACDGTVRTYRVSNILRLTTTGERFERPADFVLGDFWREHLDAFDRRRLSRTAVLRLSPGLVAALPDLSDAALRRAAEGVAPDADGWTTVGLPIEYDEMAARQLLPHAGGVEVVAPASLRELMAAKARAILATYASAGPTTPG</sequence>
<keyword evidence="2" id="KW-0804">Transcription</keyword>
<protein>
    <submittedName>
        <fullName evidence="4">YafY family transcriptional regulator</fullName>
    </submittedName>
</protein>
<dbReference type="RefSeq" id="WP_194709289.1">
    <property type="nucleotide sequence ID" value="NZ_JADKPN010000023.1"/>
</dbReference>
<dbReference type="Proteomes" id="UP000640489">
    <property type="component" value="Unassembled WGS sequence"/>
</dbReference>
<comment type="caution">
    <text evidence="4">The sequence shown here is derived from an EMBL/GenBank/DDBJ whole genome shotgun (WGS) entry which is preliminary data.</text>
</comment>
<dbReference type="Pfam" id="PF13280">
    <property type="entry name" value="WYL"/>
    <property type="match status" value="1"/>
</dbReference>
<dbReference type="Pfam" id="PF25583">
    <property type="entry name" value="WCX"/>
    <property type="match status" value="1"/>
</dbReference>
<evidence type="ECO:0000256" key="2">
    <source>
        <dbReference type="ARBA" id="ARBA00023163"/>
    </source>
</evidence>
<dbReference type="InterPro" id="IPR026881">
    <property type="entry name" value="WYL_dom"/>
</dbReference>
<dbReference type="InterPro" id="IPR028349">
    <property type="entry name" value="PafC-like"/>
</dbReference>
<dbReference type="InterPro" id="IPR036390">
    <property type="entry name" value="WH_DNA-bd_sf"/>
</dbReference>
<dbReference type="Pfam" id="PF08279">
    <property type="entry name" value="HTH_11"/>
    <property type="match status" value="1"/>
</dbReference>
<dbReference type="InterPro" id="IPR051534">
    <property type="entry name" value="CBASS_pafABC_assoc_protein"/>
</dbReference>
<dbReference type="InterPro" id="IPR036388">
    <property type="entry name" value="WH-like_DNA-bd_sf"/>
</dbReference>
<dbReference type="PIRSF" id="PIRSF016838">
    <property type="entry name" value="PafC"/>
    <property type="match status" value="1"/>
</dbReference>